<accession>A0A369Q6V6</accession>
<dbReference type="PROSITE" id="PS50076">
    <property type="entry name" value="DNAJ_2"/>
    <property type="match status" value="1"/>
</dbReference>
<gene>
    <name evidence="2" type="ORF">HME9302_01661</name>
</gene>
<dbReference type="Gene3D" id="1.10.287.110">
    <property type="entry name" value="DnaJ domain"/>
    <property type="match status" value="1"/>
</dbReference>
<dbReference type="InterPro" id="IPR001623">
    <property type="entry name" value="DnaJ_domain"/>
</dbReference>
<evidence type="ECO:0000259" key="1">
    <source>
        <dbReference type="PROSITE" id="PS50076"/>
    </source>
</evidence>
<dbReference type="CDD" id="cd06257">
    <property type="entry name" value="DnaJ"/>
    <property type="match status" value="1"/>
</dbReference>
<evidence type="ECO:0000313" key="3">
    <source>
        <dbReference type="Proteomes" id="UP000253727"/>
    </source>
</evidence>
<dbReference type="EMBL" id="QBKA01000002">
    <property type="protein sequence ID" value="RDC60454.1"/>
    <property type="molecule type" value="Genomic_DNA"/>
</dbReference>
<sequence length="213" mass="24129">MQIGRVHPILMAMRTSRFHGRHESEGRQCEHPRCADEGEFRAPGNRVAGFDGPGDWRWFCLDHVREFNAGYDWFEGMNADEIYAAQAPGAGWATETRAFNKTAGVDGMPRWSDFDDPLDAIGARMRSIKTRAAREVDMGADPTGRPRFSRAEMAALETMNLGSDTDRRKLRRRYSELVRRFHPDRNGGDRAHEDRLGEVVAAYQMLKASGALR</sequence>
<dbReference type="SUPFAM" id="SSF46565">
    <property type="entry name" value="Chaperone J-domain"/>
    <property type="match status" value="1"/>
</dbReference>
<protein>
    <submittedName>
        <fullName evidence="2">Putative 19.0 kDa protein in cobS 5'region</fullName>
    </submittedName>
</protein>
<proteinExistence type="predicted"/>
<reference evidence="2 3" key="1">
    <citation type="submission" date="2018-04" db="EMBL/GenBank/DDBJ databases">
        <title>Altererythrobacter sp. HME9302 genome sequencing and assembly.</title>
        <authorList>
            <person name="Kang H."/>
            <person name="Kim H."/>
            <person name="Joh K."/>
        </authorList>
    </citation>
    <scope>NUCLEOTIDE SEQUENCE [LARGE SCALE GENOMIC DNA]</scope>
    <source>
        <strain evidence="2 3">HME9302</strain>
    </source>
</reference>
<dbReference type="Proteomes" id="UP000253727">
    <property type="component" value="Unassembled WGS sequence"/>
</dbReference>
<name>A0A369Q6V6_9SPHN</name>
<dbReference type="SMART" id="SM00271">
    <property type="entry name" value="DnaJ"/>
    <property type="match status" value="1"/>
</dbReference>
<feature type="domain" description="J" evidence="1">
    <location>
        <begin position="154"/>
        <end position="213"/>
    </location>
</feature>
<evidence type="ECO:0000313" key="2">
    <source>
        <dbReference type="EMBL" id="RDC60454.1"/>
    </source>
</evidence>
<dbReference type="Pfam" id="PF00226">
    <property type="entry name" value="DnaJ"/>
    <property type="match status" value="1"/>
</dbReference>
<comment type="caution">
    <text evidence="2">The sequence shown here is derived from an EMBL/GenBank/DDBJ whole genome shotgun (WGS) entry which is preliminary data.</text>
</comment>
<keyword evidence="3" id="KW-1185">Reference proteome</keyword>
<dbReference type="InterPro" id="IPR036869">
    <property type="entry name" value="J_dom_sf"/>
</dbReference>
<organism evidence="2 3">
    <name type="scientific">Alteripontixanthobacter maritimus</name>
    <dbReference type="NCBI Taxonomy" id="2161824"/>
    <lineage>
        <taxon>Bacteria</taxon>
        <taxon>Pseudomonadati</taxon>
        <taxon>Pseudomonadota</taxon>
        <taxon>Alphaproteobacteria</taxon>
        <taxon>Sphingomonadales</taxon>
        <taxon>Erythrobacteraceae</taxon>
        <taxon>Alteripontixanthobacter</taxon>
    </lineage>
</organism>
<dbReference type="AlphaFoldDB" id="A0A369Q6V6"/>